<dbReference type="InterPro" id="IPR015077">
    <property type="entry name" value="DUF1858"/>
</dbReference>
<dbReference type="PANTHER" id="PTHR39341:SF1">
    <property type="entry name" value="DUF1858 DOMAIN-CONTAINING PROTEIN"/>
    <property type="match status" value="1"/>
</dbReference>
<accession>A1AR26</accession>
<evidence type="ECO:0000259" key="1">
    <source>
        <dbReference type="Pfam" id="PF08984"/>
    </source>
</evidence>
<dbReference type="InterPro" id="IPR038062">
    <property type="entry name" value="ScdA-like_N_sf"/>
</dbReference>
<dbReference type="RefSeq" id="WP_011736057.1">
    <property type="nucleotide sequence ID" value="NC_008609.1"/>
</dbReference>
<dbReference type="PANTHER" id="PTHR39341">
    <property type="entry name" value="BSL7085 PROTEIN"/>
    <property type="match status" value="1"/>
</dbReference>
<reference evidence="2 3" key="1">
    <citation type="submission" date="2006-10" db="EMBL/GenBank/DDBJ databases">
        <title>Complete sequence of chromosome of Pelobacter propionicus DSM 2379.</title>
        <authorList>
            <consortium name="US DOE Joint Genome Institute"/>
            <person name="Copeland A."/>
            <person name="Lucas S."/>
            <person name="Lapidus A."/>
            <person name="Barry K."/>
            <person name="Detter J.C."/>
            <person name="Glavina del Rio T."/>
            <person name="Hammon N."/>
            <person name="Israni S."/>
            <person name="Dalin E."/>
            <person name="Tice H."/>
            <person name="Pitluck S."/>
            <person name="Saunders E."/>
            <person name="Brettin T."/>
            <person name="Bruce D."/>
            <person name="Han C."/>
            <person name="Tapia R."/>
            <person name="Schmutz J."/>
            <person name="Larimer F."/>
            <person name="Land M."/>
            <person name="Hauser L."/>
            <person name="Kyrpides N."/>
            <person name="Kim E."/>
            <person name="Lovley D."/>
            <person name="Richardson P."/>
        </authorList>
    </citation>
    <scope>NUCLEOTIDE SEQUENCE [LARGE SCALE GENOMIC DNA]</scope>
    <source>
        <strain evidence="3">DSM 2379 / NBRC 103807 / OttBd1</strain>
    </source>
</reference>
<dbReference type="eggNOG" id="ENOG5030IH3">
    <property type="taxonomic scope" value="Bacteria"/>
</dbReference>
<dbReference type="HOGENOM" id="CLU_180540_1_1_7"/>
<proteinExistence type="predicted"/>
<organism evidence="2 3">
    <name type="scientific">Pelobacter propionicus (strain DSM 2379 / NBRC 103807 / OttBd1)</name>
    <dbReference type="NCBI Taxonomy" id="338966"/>
    <lineage>
        <taxon>Bacteria</taxon>
        <taxon>Pseudomonadati</taxon>
        <taxon>Thermodesulfobacteriota</taxon>
        <taxon>Desulfuromonadia</taxon>
        <taxon>Desulfuromonadales</taxon>
        <taxon>Desulfuromonadaceae</taxon>
        <taxon>Pelobacter</taxon>
    </lineage>
</organism>
<dbReference type="Gene3D" id="1.10.3910.10">
    <property type="entry name" value="SP0561-like"/>
    <property type="match status" value="1"/>
</dbReference>
<name>A1AR26_PELPD</name>
<sequence>MITRDMIIADIIRKYPETLPVFKKHRLECYECQISDLETLEHGAEVHRVGIDGLLEELNRSIA</sequence>
<dbReference type="AlphaFoldDB" id="A1AR26"/>
<dbReference type="Proteomes" id="UP000006732">
    <property type="component" value="Chromosome"/>
</dbReference>
<dbReference type="InterPro" id="IPR023883">
    <property type="entry name" value="CHP03980_redox-disulphide"/>
</dbReference>
<dbReference type="KEGG" id="ppd:Ppro_2188"/>
<evidence type="ECO:0000313" key="2">
    <source>
        <dbReference type="EMBL" id="ABK99796.1"/>
    </source>
</evidence>
<dbReference type="Pfam" id="PF08984">
    <property type="entry name" value="DUF1858"/>
    <property type="match status" value="1"/>
</dbReference>
<dbReference type="NCBIfam" id="TIGR03980">
    <property type="entry name" value="prismane_assoc"/>
    <property type="match status" value="1"/>
</dbReference>
<dbReference type="SUPFAM" id="SSF140683">
    <property type="entry name" value="SP0561-like"/>
    <property type="match status" value="1"/>
</dbReference>
<dbReference type="EMBL" id="CP000482">
    <property type="protein sequence ID" value="ABK99796.1"/>
    <property type="molecule type" value="Genomic_DNA"/>
</dbReference>
<feature type="domain" description="DUF1858" evidence="1">
    <location>
        <begin position="2"/>
        <end position="54"/>
    </location>
</feature>
<evidence type="ECO:0000313" key="3">
    <source>
        <dbReference type="Proteomes" id="UP000006732"/>
    </source>
</evidence>
<keyword evidence="3" id="KW-1185">Reference proteome</keyword>
<protein>
    <recommendedName>
        <fullName evidence="1">DUF1858 domain-containing protein</fullName>
    </recommendedName>
</protein>
<gene>
    <name evidence="2" type="ordered locus">Ppro_2188</name>
</gene>
<dbReference type="STRING" id="338966.Ppro_2188"/>
<dbReference type="OrthoDB" id="5397989at2"/>